<feature type="compositionally biased region" description="Polar residues" evidence="1">
    <location>
        <begin position="185"/>
        <end position="197"/>
    </location>
</feature>
<comment type="caution">
    <text evidence="3">The sequence shown here is derived from an EMBL/GenBank/DDBJ whole genome shotgun (WGS) entry which is preliminary data.</text>
</comment>
<keyword evidence="2" id="KW-0472">Membrane</keyword>
<dbReference type="Proteomes" id="UP001285441">
    <property type="component" value="Unassembled WGS sequence"/>
</dbReference>
<feature type="compositionally biased region" description="Basic and acidic residues" evidence="1">
    <location>
        <begin position="128"/>
        <end position="141"/>
    </location>
</feature>
<evidence type="ECO:0000256" key="1">
    <source>
        <dbReference type="SAM" id="MobiDB-lite"/>
    </source>
</evidence>
<reference evidence="3" key="1">
    <citation type="journal article" date="2023" name="Mol. Phylogenet. Evol.">
        <title>Genome-scale phylogeny and comparative genomics of the fungal order Sordariales.</title>
        <authorList>
            <person name="Hensen N."/>
            <person name="Bonometti L."/>
            <person name="Westerberg I."/>
            <person name="Brannstrom I.O."/>
            <person name="Guillou S."/>
            <person name="Cros-Aarteil S."/>
            <person name="Calhoun S."/>
            <person name="Haridas S."/>
            <person name="Kuo A."/>
            <person name="Mondo S."/>
            <person name="Pangilinan J."/>
            <person name="Riley R."/>
            <person name="LaButti K."/>
            <person name="Andreopoulos B."/>
            <person name="Lipzen A."/>
            <person name="Chen C."/>
            <person name="Yan M."/>
            <person name="Daum C."/>
            <person name="Ng V."/>
            <person name="Clum A."/>
            <person name="Steindorff A."/>
            <person name="Ohm R.A."/>
            <person name="Martin F."/>
            <person name="Silar P."/>
            <person name="Natvig D.O."/>
            <person name="Lalanne C."/>
            <person name="Gautier V."/>
            <person name="Ament-Velasquez S.L."/>
            <person name="Kruys A."/>
            <person name="Hutchinson M.I."/>
            <person name="Powell A.J."/>
            <person name="Barry K."/>
            <person name="Miller A.N."/>
            <person name="Grigoriev I.V."/>
            <person name="Debuchy R."/>
            <person name="Gladieux P."/>
            <person name="Hiltunen Thoren M."/>
            <person name="Johannesson H."/>
        </authorList>
    </citation>
    <scope>NUCLEOTIDE SEQUENCE</scope>
    <source>
        <strain evidence="3">CBS 232.78</strain>
    </source>
</reference>
<evidence type="ECO:0000313" key="4">
    <source>
        <dbReference type="Proteomes" id="UP001285441"/>
    </source>
</evidence>
<feature type="region of interest" description="Disordered" evidence="1">
    <location>
        <begin position="115"/>
        <end position="197"/>
    </location>
</feature>
<sequence length="197" mass="21204">MARSLEARGGGMGESSQSPVRSLKRAVVSRTNALLNAVLIGREDCVNTAESNTCEKPAASSKTVTWIIVGVVLGLLLFGTLSVMLYFHLKKTKREKSEDMEDRFHMDDYGVDIMPAARSNHPTGPSKRSLDESISADDRSRSPLPGAAPRAHLNPFVSPSDDGASVRSAEGLANPRWPPKRGDSAHSQPRAPSQLNA</sequence>
<evidence type="ECO:0000256" key="2">
    <source>
        <dbReference type="SAM" id="Phobius"/>
    </source>
</evidence>
<reference evidence="3" key="2">
    <citation type="submission" date="2023-06" db="EMBL/GenBank/DDBJ databases">
        <authorList>
            <consortium name="Lawrence Berkeley National Laboratory"/>
            <person name="Haridas S."/>
            <person name="Hensen N."/>
            <person name="Bonometti L."/>
            <person name="Westerberg I."/>
            <person name="Brannstrom I.O."/>
            <person name="Guillou S."/>
            <person name="Cros-Aarteil S."/>
            <person name="Calhoun S."/>
            <person name="Kuo A."/>
            <person name="Mondo S."/>
            <person name="Pangilinan J."/>
            <person name="Riley R."/>
            <person name="LaButti K."/>
            <person name="Andreopoulos B."/>
            <person name="Lipzen A."/>
            <person name="Chen C."/>
            <person name="Yanf M."/>
            <person name="Daum C."/>
            <person name="Ng V."/>
            <person name="Clum A."/>
            <person name="Steindorff A."/>
            <person name="Ohm R."/>
            <person name="Martin F."/>
            <person name="Silar P."/>
            <person name="Natvig D."/>
            <person name="Lalanne C."/>
            <person name="Gautier V."/>
            <person name="Ament-velasquez S.L."/>
            <person name="Kruys A."/>
            <person name="Hutchinson M.I."/>
            <person name="Powell A.J."/>
            <person name="Barry K."/>
            <person name="Miller A.N."/>
            <person name="Grigoriev I.V."/>
            <person name="Debuchy R."/>
            <person name="Gladieux P."/>
            <person name="Thoren M.H."/>
            <person name="Johannesson H."/>
        </authorList>
    </citation>
    <scope>NUCLEOTIDE SEQUENCE</scope>
    <source>
        <strain evidence="3">CBS 232.78</strain>
    </source>
</reference>
<keyword evidence="4" id="KW-1185">Reference proteome</keyword>
<gene>
    <name evidence="3" type="ORF">B0H63DRAFT_181666</name>
</gene>
<dbReference type="EMBL" id="JAULSW010000004">
    <property type="protein sequence ID" value="KAK3385333.1"/>
    <property type="molecule type" value="Genomic_DNA"/>
</dbReference>
<organism evidence="3 4">
    <name type="scientific">Podospora didyma</name>
    <dbReference type="NCBI Taxonomy" id="330526"/>
    <lineage>
        <taxon>Eukaryota</taxon>
        <taxon>Fungi</taxon>
        <taxon>Dikarya</taxon>
        <taxon>Ascomycota</taxon>
        <taxon>Pezizomycotina</taxon>
        <taxon>Sordariomycetes</taxon>
        <taxon>Sordariomycetidae</taxon>
        <taxon>Sordariales</taxon>
        <taxon>Podosporaceae</taxon>
        <taxon>Podospora</taxon>
    </lineage>
</organism>
<keyword evidence="2" id="KW-0812">Transmembrane</keyword>
<proteinExistence type="predicted"/>
<accession>A0AAE0NPL0</accession>
<feature type="region of interest" description="Disordered" evidence="1">
    <location>
        <begin position="1"/>
        <end position="20"/>
    </location>
</feature>
<protein>
    <submittedName>
        <fullName evidence="3">Uncharacterized protein</fullName>
    </submittedName>
</protein>
<dbReference type="AlphaFoldDB" id="A0AAE0NPL0"/>
<name>A0AAE0NPL0_9PEZI</name>
<evidence type="ECO:0000313" key="3">
    <source>
        <dbReference type="EMBL" id="KAK3385333.1"/>
    </source>
</evidence>
<feature type="transmembrane region" description="Helical" evidence="2">
    <location>
        <begin position="66"/>
        <end position="87"/>
    </location>
</feature>
<keyword evidence="2" id="KW-1133">Transmembrane helix</keyword>